<proteinExistence type="predicted"/>
<dbReference type="GO" id="GO:0009244">
    <property type="term" value="P:lipopolysaccharide core region biosynthetic process"/>
    <property type="evidence" value="ECO:0007669"/>
    <property type="project" value="TreeGrafter"/>
</dbReference>
<evidence type="ECO:0000256" key="2">
    <source>
        <dbReference type="ARBA" id="ARBA00022679"/>
    </source>
</evidence>
<dbReference type="KEGG" id="pwu:A8O14_06165"/>
<evidence type="ECO:0000313" key="4">
    <source>
        <dbReference type="Proteomes" id="UP000078463"/>
    </source>
</evidence>
<dbReference type="InterPro" id="IPR002201">
    <property type="entry name" value="Glyco_trans_9"/>
</dbReference>
<dbReference type="Gene3D" id="3.40.50.2000">
    <property type="entry name" value="Glycogen Phosphorylase B"/>
    <property type="match status" value="1"/>
</dbReference>
<keyword evidence="1" id="KW-0328">Glycosyltransferase</keyword>
<reference evidence="4" key="1">
    <citation type="submission" date="2016-05" db="EMBL/GenBank/DDBJ databases">
        <title>Polynucleobacter sp. QLW-P1FAT50C-4 genome.</title>
        <authorList>
            <person name="Hahn M.W."/>
        </authorList>
    </citation>
    <scope>NUCLEOTIDE SEQUENCE [LARGE SCALE GENOMIC DNA]</scope>
    <source>
        <strain evidence="4">QLW-P1FAT50C-4</strain>
    </source>
</reference>
<dbReference type="STRING" id="1743168.A8O14_06165"/>
<organism evidence="3 4">
    <name type="scientific">Polynucleobacter wuianus</name>
    <dbReference type="NCBI Taxonomy" id="1743168"/>
    <lineage>
        <taxon>Bacteria</taxon>
        <taxon>Pseudomonadati</taxon>
        <taxon>Pseudomonadota</taxon>
        <taxon>Betaproteobacteria</taxon>
        <taxon>Burkholderiales</taxon>
        <taxon>Burkholderiaceae</taxon>
        <taxon>Polynucleobacter</taxon>
    </lineage>
</organism>
<sequence>MAISSSEVLNNSNLVDATINYRIKDISIELFKTLRIEVKRNNISLAYYLMPVRSKLALYRDYAFLKLIGIKRIYGISLFSNHTNLAQRLGINAHQNSVNPNFEPEYQRLYRLTFPNLSPSTLTLSDFNLNLQNFEIQAFDAKFSNISMNKKSIAISIASKSNSDIKDWGKKNWKKLIREMSVIYPEFTLIAIGADSDKDIHEEILKCWSGNRVNFCGILSVRESAIVLSRCKVMICNDSGPMHLGAIVGLPVISLFSNENKPGIWYPWGNEKNVIRVLGDAPLTSIAPKLVLDKLNTILL</sequence>
<gene>
    <name evidence="3" type="ORF">A8O14_06165</name>
</gene>
<accession>A0A191UFK9</accession>
<dbReference type="PANTHER" id="PTHR30160">
    <property type="entry name" value="TETRAACYLDISACCHARIDE 4'-KINASE-RELATED"/>
    <property type="match status" value="1"/>
</dbReference>
<keyword evidence="4" id="KW-1185">Reference proteome</keyword>
<dbReference type="GO" id="GO:0008713">
    <property type="term" value="F:ADP-heptose-lipopolysaccharide heptosyltransferase activity"/>
    <property type="evidence" value="ECO:0007669"/>
    <property type="project" value="TreeGrafter"/>
</dbReference>
<evidence type="ECO:0008006" key="5">
    <source>
        <dbReference type="Google" id="ProtNLM"/>
    </source>
</evidence>
<dbReference type="SUPFAM" id="SSF53756">
    <property type="entry name" value="UDP-Glycosyltransferase/glycogen phosphorylase"/>
    <property type="match status" value="1"/>
</dbReference>
<keyword evidence="2" id="KW-0808">Transferase</keyword>
<protein>
    <recommendedName>
        <fullName evidence="5">Glycosyl transferase family 9</fullName>
    </recommendedName>
</protein>
<evidence type="ECO:0000256" key="1">
    <source>
        <dbReference type="ARBA" id="ARBA00022676"/>
    </source>
</evidence>
<name>A0A191UFK9_9BURK</name>
<dbReference type="InterPro" id="IPR051199">
    <property type="entry name" value="LPS_LOS_Heptosyltrfase"/>
</dbReference>
<dbReference type="AlphaFoldDB" id="A0A191UFK9"/>
<dbReference type="Proteomes" id="UP000078463">
    <property type="component" value="Chromosome"/>
</dbReference>
<dbReference type="GO" id="GO:0005829">
    <property type="term" value="C:cytosol"/>
    <property type="evidence" value="ECO:0007669"/>
    <property type="project" value="TreeGrafter"/>
</dbReference>
<dbReference type="EMBL" id="CP015922">
    <property type="protein sequence ID" value="ANI99696.1"/>
    <property type="molecule type" value="Genomic_DNA"/>
</dbReference>
<dbReference type="PANTHER" id="PTHR30160:SF1">
    <property type="entry name" value="LIPOPOLYSACCHARIDE 1,2-N-ACETYLGLUCOSAMINETRANSFERASE-RELATED"/>
    <property type="match status" value="1"/>
</dbReference>
<evidence type="ECO:0000313" key="3">
    <source>
        <dbReference type="EMBL" id="ANI99696.1"/>
    </source>
</evidence>
<dbReference type="Pfam" id="PF01075">
    <property type="entry name" value="Glyco_transf_9"/>
    <property type="match status" value="1"/>
</dbReference>